<comment type="caution">
    <text evidence="2">The sequence shown here is derived from an EMBL/GenBank/DDBJ whole genome shotgun (WGS) entry which is preliminary data.</text>
</comment>
<gene>
    <name evidence="2" type="ORF">I7412_25310</name>
</gene>
<evidence type="ECO:0000313" key="3">
    <source>
        <dbReference type="Proteomes" id="UP000604475"/>
    </source>
</evidence>
<protein>
    <submittedName>
        <fullName evidence="2">Uncharacterized protein</fullName>
    </submittedName>
</protein>
<evidence type="ECO:0000313" key="2">
    <source>
        <dbReference type="EMBL" id="MBL7630419.1"/>
    </source>
</evidence>
<name>A0A937UP20_9ACTN</name>
<dbReference type="Proteomes" id="UP000604475">
    <property type="component" value="Unassembled WGS sequence"/>
</dbReference>
<sequence>MDGLALRRLTFKIDAYDRLAQATRIHTPVLIWTTTLRREARLREVLADALRNLDDPARVPVATTAADLAEPDQHLDATLTRWLPPDPGRYWSPQPGPAGRPLATRRQAPDRQLRGRQRPRASDTAPPAPADATRGP</sequence>
<keyword evidence="3" id="KW-1185">Reference proteome</keyword>
<dbReference type="EMBL" id="JAEACQ010000248">
    <property type="protein sequence ID" value="MBL7630419.1"/>
    <property type="molecule type" value="Genomic_DNA"/>
</dbReference>
<organism evidence="2 3">
    <name type="scientific">Frankia nepalensis</name>
    <dbReference type="NCBI Taxonomy" id="1836974"/>
    <lineage>
        <taxon>Bacteria</taxon>
        <taxon>Bacillati</taxon>
        <taxon>Actinomycetota</taxon>
        <taxon>Actinomycetes</taxon>
        <taxon>Frankiales</taxon>
        <taxon>Frankiaceae</taxon>
        <taxon>Frankia</taxon>
    </lineage>
</organism>
<feature type="compositionally biased region" description="Low complexity" evidence="1">
    <location>
        <begin position="122"/>
        <end position="136"/>
    </location>
</feature>
<proteinExistence type="predicted"/>
<evidence type="ECO:0000256" key="1">
    <source>
        <dbReference type="SAM" id="MobiDB-lite"/>
    </source>
</evidence>
<reference evidence="2" key="1">
    <citation type="submission" date="2020-12" db="EMBL/GenBank/DDBJ databases">
        <title>Genomic characterization of non-nitrogen-fixing Frankia strains.</title>
        <authorList>
            <person name="Carlos-Shanley C."/>
            <person name="Guerra T."/>
            <person name="Hahn D."/>
        </authorList>
    </citation>
    <scope>NUCLEOTIDE SEQUENCE</scope>
    <source>
        <strain evidence="2">CN6</strain>
    </source>
</reference>
<dbReference type="AlphaFoldDB" id="A0A937UP20"/>
<feature type="region of interest" description="Disordered" evidence="1">
    <location>
        <begin position="79"/>
        <end position="136"/>
    </location>
</feature>
<accession>A0A937UP20</accession>
<dbReference type="RefSeq" id="WP_203002519.1">
    <property type="nucleotide sequence ID" value="NZ_JADWYU010000173.1"/>
</dbReference>